<organism evidence="7 8">
    <name type="scientific">Acrobeloides nanus</name>
    <dbReference type="NCBI Taxonomy" id="290746"/>
    <lineage>
        <taxon>Eukaryota</taxon>
        <taxon>Metazoa</taxon>
        <taxon>Ecdysozoa</taxon>
        <taxon>Nematoda</taxon>
        <taxon>Chromadorea</taxon>
        <taxon>Rhabditida</taxon>
        <taxon>Tylenchina</taxon>
        <taxon>Cephalobomorpha</taxon>
        <taxon>Cephaloboidea</taxon>
        <taxon>Cephalobidae</taxon>
        <taxon>Acrobeloides</taxon>
    </lineage>
</organism>
<evidence type="ECO:0000313" key="7">
    <source>
        <dbReference type="Proteomes" id="UP000887540"/>
    </source>
</evidence>
<name>A0A914DE47_9BILA</name>
<sequence>MDDILNCDGADEIWGPEVEEAFLKALILFPSLSRSKFKNQDGKLYNRNFHISSYIKKKTGKIRTPKQIASHIQVWKKKQLKSESIKRQPAMDYLIAPIDLRELCISNFGAIVFLNKQVNEENRYFTDTDSLIEQVHEIMPCRTIASEKLAFLSSMIILEEEYEQTIIRGITCINYKNIKIKAHTYGNNLFIRLMKWML</sequence>
<dbReference type="Proteomes" id="UP000887540">
    <property type="component" value="Unplaced"/>
</dbReference>
<keyword evidence="4" id="KW-0539">Nucleus</keyword>
<dbReference type="AlphaFoldDB" id="A0A914DE47"/>
<dbReference type="PANTHER" id="PTHR11834:SF0">
    <property type="entry name" value="PROTEIN SCALLOPED"/>
    <property type="match status" value="1"/>
</dbReference>
<keyword evidence="3" id="KW-0804">Transcription</keyword>
<dbReference type="GO" id="GO:0005634">
    <property type="term" value="C:nucleus"/>
    <property type="evidence" value="ECO:0007669"/>
    <property type="project" value="UniProtKB-SubCell"/>
</dbReference>
<evidence type="ECO:0000259" key="6">
    <source>
        <dbReference type="PROSITE" id="PS51088"/>
    </source>
</evidence>
<dbReference type="PRINTS" id="PR00065">
    <property type="entry name" value="TEADOMAIN"/>
</dbReference>
<dbReference type="InterPro" id="IPR000818">
    <property type="entry name" value="TEA/ATTS_dom"/>
</dbReference>
<keyword evidence="7" id="KW-1185">Reference proteome</keyword>
<feature type="DNA-binding region" description="TEA" evidence="5">
    <location>
        <begin position="7"/>
        <end position="82"/>
    </location>
</feature>
<dbReference type="InterPro" id="IPR050937">
    <property type="entry name" value="TEC1_TEAD_TF"/>
</dbReference>
<evidence type="ECO:0000256" key="5">
    <source>
        <dbReference type="PROSITE-ProRule" id="PRU00505"/>
    </source>
</evidence>
<protein>
    <submittedName>
        <fullName evidence="8">TEA domain-containing protein</fullName>
    </submittedName>
</protein>
<dbReference type="GO" id="GO:0000978">
    <property type="term" value="F:RNA polymerase II cis-regulatory region sequence-specific DNA binding"/>
    <property type="evidence" value="ECO:0007669"/>
    <property type="project" value="TreeGrafter"/>
</dbReference>
<reference evidence="8" key="1">
    <citation type="submission" date="2022-11" db="UniProtKB">
        <authorList>
            <consortium name="WormBaseParasite"/>
        </authorList>
    </citation>
    <scope>IDENTIFICATION</scope>
</reference>
<feature type="domain" description="TEA" evidence="6">
    <location>
        <begin position="7"/>
        <end position="82"/>
    </location>
</feature>
<proteinExistence type="predicted"/>
<dbReference type="InterPro" id="IPR038096">
    <property type="entry name" value="TEA/ATTS_sf"/>
</dbReference>
<dbReference type="Pfam" id="PF01285">
    <property type="entry name" value="TEA"/>
    <property type="match status" value="1"/>
</dbReference>
<keyword evidence="2" id="KW-0805">Transcription regulation</keyword>
<accession>A0A914DE47</accession>
<dbReference type="WBParaSite" id="ACRNAN_scaffold2469.g18387.t1">
    <property type="protein sequence ID" value="ACRNAN_scaffold2469.g18387.t1"/>
    <property type="gene ID" value="ACRNAN_scaffold2469.g18387"/>
</dbReference>
<dbReference type="GO" id="GO:0000981">
    <property type="term" value="F:DNA-binding transcription factor activity, RNA polymerase II-specific"/>
    <property type="evidence" value="ECO:0007669"/>
    <property type="project" value="TreeGrafter"/>
</dbReference>
<comment type="subcellular location">
    <subcellularLocation>
        <location evidence="1">Nucleus</location>
    </subcellularLocation>
</comment>
<dbReference type="SMART" id="SM00426">
    <property type="entry name" value="TEA"/>
    <property type="match status" value="1"/>
</dbReference>
<dbReference type="PROSITE" id="PS51088">
    <property type="entry name" value="TEA_2"/>
    <property type="match status" value="1"/>
</dbReference>
<dbReference type="PANTHER" id="PTHR11834">
    <property type="entry name" value="TRANSCRIPTIONAL ENHANCER FACTOR TEF RELATED"/>
    <property type="match status" value="1"/>
</dbReference>
<evidence type="ECO:0000256" key="4">
    <source>
        <dbReference type="ARBA" id="ARBA00023242"/>
    </source>
</evidence>
<evidence type="ECO:0000256" key="2">
    <source>
        <dbReference type="ARBA" id="ARBA00023015"/>
    </source>
</evidence>
<dbReference type="GO" id="GO:0005667">
    <property type="term" value="C:transcription regulator complex"/>
    <property type="evidence" value="ECO:0007669"/>
    <property type="project" value="TreeGrafter"/>
</dbReference>
<evidence type="ECO:0000256" key="1">
    <source>
        <dbReference type="ARBA" id="ARBA00004123"/>
    </source>
</evidence>
<evidence type="ECO:0000313" key="8">
    <source>
        <dbReference type="WBParaSite" id="ACRNAN_scaffold2469.g18387.t1"/>
    </source>
</evidence>
<evidence type="ECO:0000256" key="3">
    <source>
        <dbReference type="ARBA" id="ARBA00023163"/>
    </source>
</evidence>
<dbReference type="Gene3D" id="6.10.20.40">
    <property type="entry name" value="TEA/ATTS domain"/>
    <property type="match status" value="1"/>
</dbReference>